<organism evidence="5 6">
    <name type="scientific">Advenella mimigardefordensis (strain DSM 17166 / LMG 22922 / DPN7)</name>
    <dbReference type="NCBI Taxonomy" id="1247726"/>
    <lineage>
        <taxon>Bacteria</taxon>
        <taxon>Pseudomonadati</taxon>
        <taxon>Pseudomonadota</taxon>
        <taxon>Betaproteobacteria</taxon>
        <taxon>Burkholderiales</taxon>
        <taxon>Alcaligenaceae</taxon>
    </lineage>
</organism>
<dbReference type="HOGENOM" id="CLU_1038050_0_0_4"/>
<dbReference type="AlphaFoldDB" id="W0P5Z0"/>
<dbReference type="EMBL" id="CP003915">
    <property type="protein sequence ID" value="AHG62269.1"/>
    <property type="molecule type" value="Genomic_DNA"/>
</dbReference>
<reference evidence="5 6" key="1">
    <citation type="journal article" date="2014" name="Microbiology">
        <title>Unravelling the complete genome sequence of Advenella mimigardefordensis strain DPN7T and novel insights in the catabolism of the xenobiotic polythioester precursor 3,3'-dithiodipropionate.</title>
        <authorList>
            <person name="Wubbeler J.H."/>
            <person name="Hiessl S."/>
            <person name="Schuldes J."/>
            <person name="Thurmer A."/>
            <person name="Daniel R."/>
            <person name="Steinbuchel A."/>
        </authorList>
    </citation>
    <scope>NUCLEOTIDE SEQUENCE [LARGE SCALE GENOMIC DNA]</scope>
    <source>
        <strain evidence="6">DSM 17166 / LMG 22922 / DPN7</strain>
    </source>
</reference>
<keyword evidence="3" id="KW-0963">Cytoplasm</keyword>
<keyword evidence="6" id="KW-1185">Reference proteome</keyword>
<dbReference type="SUPFAM" id="SSF53474">
    <property type="entry name" value="alpha/beta-Hydrolases"/>
    <property type="match status" value="1"/>
</dbReference>
<dbReference type="eggNOG" id="COG2267">
    <property type="taxonomic scope" value="Bacteria"/>
</dbReference>
<gene>
    <name evidence="5" type="ORF">MIM_c01670</name>
</gene>
<dbReference type="InterPro" id="IPR026151">
    <property type="entry name" value="Maspardin"/>
</dbReference>
<dbReference type="KEGG" id="amim:MIM_c01670"/>
<dbReference type="Proteomes" id="UP000019095">
    <property type="component" value="Chromosome"/>
</dbReference>
<dbReference type="ESTHER" id="9burk-w0p5z0">
    <property type="family name" value="Maspardin-ACP33-SPG21_like"/>
</dbReference>
<feature type="domain" description="AB hydrolase-1" evidence="4">
    <location>
        <begin position="36"/>
        <end position="133"/>
    </location>
</feature>
<dbReference type="Gene3D" id="3.40.50.1820">
    <property type="entry name" value="alpha/beta hydrolase"/>
    <property type="match status" value="1"/>
</dbReference>
<evidence type="ECO:0000259" key="4">
    <source>
        <dbReference type="Pfam" id="PF00561"/>
    </source>
</evidence>
<dbReference type="RefSeq" id="WP_025370868.1">
    <property type="nucleotide sequence ID" value="NZ_CP003915.1"/>
</dbReference>
<dbReference type="PANTHER" id="PTHR15913:SF0">
    <property type="entry name" value="MASPARDIN"/>
    <property type="match status" value="1"/>
</dbReference>
<comment type="subcellular location">
    <subcellularLocation>
        <location evidence="1">Cytoplasm</location>
    </subcellularLocation>
</comment>
<evidence type="ECO:0000313" key="6">
    <source>
        <dbReference type="Proteomes" id="UP000019095"/>
    </source>
</evidence>
<dbReference type="OrthoDB" id="9793083at2"/>
<evidence type="ECO:0000256" key="1">
    <source>
        <dbReference type="ARBA" id="ARBA00004496"/>
    </source>
</evidence>
<proteinExistence type="predicted"/>
<protein>
    <recommendedName>
        <fullName evidence="2">Maspardin</fullName>
    </recommendedName>
</protein>
<evidence type="ECO:0000256" key="3">
    <source>
        <dbReference type="ARBA" id="ARBA00022490"/>
    </source>
</evidence>
<dbReference type="Pfam" id="PF00561">
    <property type="entry name" value="Abhydrolase_1"/>
    <property type="match status" value="1"/>
</dbReference>
<dbReference type="InterPro" id="IPR000073">
    <property type="entry name" value="AB_hydrolase_1"/>
</dbReference>
<evidence type="ECO:0000256" key="2">
    <source>
        <dbReference type="ARBA" id="ARBA00020148"/>
    </source>
</evidence>
<dbReference type="STRING" id="1247726.MIM_c01670"/>
<dbReference type="InterPro" id="IPR029058">
    <property type="entry name" value="AB_hydrolase_fold"/>
</dbReference>
<evidence type="ECO:0000313" key="5">
    <source>
        <dbReference type="EMBL" id="AHG62269.1"/>
    </source>
</evidence>
<name>W0P5Z0_ADVMD</name>
<sequence>MLPHNLERLRAQHPAKNLSINGQNWKIIDVGSGSLPLVMLPGALGSADSFYKQILHFSREGRVISANYPLSSDPSTLVDSFRQLLDQLHIDEIVLFGTSLGGYIAQRFYEKWPDMVRKLIIGNSFVDSSRLLSTEMFDPMLARNHSANELLTLWRQRIEHNVAANGSSELSDVTLDFLRTPANAEQLKARLLTLAHSERVIGETAAKVAIIDCENDAIVDPETRQECRHCYPNARIYSLSEGGHYPYILNSAQFNDIITTEIADYWQQVAPATINR</sequence>
<accession>W0P5Z0</accession>
<dbReference type="GO" id="GO:0005737">
    <property type="term" value="C:cytoplasm"/>
    <property type="evidence" value="ECO:0007669"/>
    <property type="project" value="UniProtKB-SubCell"/>
</dbReference>
<dbReference type="PANTHER" id="PTHR15913">
    <property type="entry name" value="ACID CLUSTER PROTEIN 33"/>
    <property type="match status" value="1"/>
</dbReference>
<dbReference type="PATRIC" id="fig|1247726.3.peg.185"/>